<gene>
    <name evidence="1" type="ORF">IAB78_01175</name>
</gene>
<name>A0A9D9J314_9BACT</name>
<evidence type="ECO:0000313" key="2">
    <source>
        <dbReference type="Proteomes" id="UP000823750"/>
    </source>
</evidence>
<accession>A0A9D9J314</accession>
<protein>
    <submittedName>
        <fullName evidence="1">Uncharacterized protein</fullName>
    </submittedName>
</protein>
<sequence>MYHLHMTDLLKKKTALLAVALIVVLCQGCTRLRDIRIVSCGVESVSIQGMRGLSAVLGVGVDNPAGTMTLSEISGRAYIQDRLLGEFSSDDVEIAGRTVSECRIPVIFTLDRDISLLGLLPLVRSLDTGSVTVDISMKVKMKGGVSKRFRFERLPVSQILRDSNLPGDPHIRDLFL</sequence>
<organism evidence="1 2">
    <name type="scientific">Candidatus Cryptobacteroides excrementavium</name>
    <dbReference type="NCBI Taxonomy" id="2840759"/>
    <lineage>
        <taxon>Bacteria</taxon>
        <taxon>Pseudomonadati</taxon>
        <taxon>Bacteroidota</taxon>
        <taxon>Bacteroidia</taxon>
        <taxon>Bacteroidales</taxon>
        <taxon>Candidatus Cryptobacteroides</taxon>
    </lineage>
</organism>
<reference evidence="1" key="2">
    <citation type="journal article" date="2021" name="PeerJ">
        <title>Extensive microbial diversity within the chicken gut microbiome revealed by metagenomics and culture.</title>
        <authorList>
            <person name="Gilroy R."/>
            <person name="Ravi A."/>
            <person name="Getino M."/>
            <person name="Pursley I."/>
            <person name="Horton D.L."/>
            <person name="Alikhan N.F."/>
            <person name="Baker D."/>
            <person name="Gharbi K."/>
            <person name="Hall N."/>
            <person name="Watson M."/>
            <person name="Adriaenssens E.M."/>
            <person name="Foster-Nyarko E."/>
            <person name="Jarju S."/>
            <person name="Secka A."/>
            <person name="Antonio M."/>
            <person name="Oren A."/>
            <person name="Chaudhuri R.R."/>
            <person name="La Ragione R."/>
            <person name="Hildebrand F."/>
            <person name="Pallen M.J."/>
        </authorList>
    </citation>
    <scope>NUCLEOTIDE SEQUENCE</scope>
    <source>
        <strain evidence="1">B2-16538</strain>
    </source>
</reference>
<reference evidence="1" key="1">
    <citation type="submission" date="2020-10" db="EMBL/GenBank/DDBJ databases">
        <authorList>
            <person name="Gilroy R."/>
        </authorList>
    </citation>
    <scope>NUCLEOTIDE SEQUENCE</scope>
    <source>
        <strain evidence="1">B2-16538</strain>
    </source>
</reference>
<dbReference type="AlphaFoldDB" id="A0A9D9J314"/>
<dbReference type="Gene3D" id="2.60.40.1820">
    <property type="match status" value="1"/>
</dbReference>
<proteinExistence type="predicted"/>
<comment type="caution">
    <text evidence="1">The sequence shown here is derived from an EMBL/GenBank/DDBJ whole genome shotgun (WGS) entry which is preliminary data.</text>
</comment>
<dbReference type="EMBL" id="JADILX010000022">
    <property type="protein sequence ID" value="MBO8485022.1"/>
    <property type="molecule type" value="Genomic_DNA"/>
</dbReference>
<evidence type="ECO:0000313" key="1">
    <source>
        <dbReference type="EMBL" id="MBO8485022.1"/>
    </source>
</evidence>
<dbReference type="Proteomes" id="UP000823750">
    <property type="component" value="Unassembled WGS sequence"/>
</dbReference>